<accession>A0A2K8KAJ3</accession>
<gene>
    <name evidence="1" type="ORF">BG454_09325</name>
</gene>
<proteinExistence type="predicted"/>
<dbReference type="STRING" id="441209.GCA_001870665_01643"/>
<organism evidence="1 2">
    <name type="scientific">Roseinatronobacter bogoriensis subsp. barguzinensis</name>
    <dbReference type="NCBI Taxonomy" id="441209"/>
    <lineage>
        <taxon>Bacteria</taxon>
        <taxon>Pseudomonadati</taxon>
        <taxon>Pseudomonadota</taxon>
        <taxon>Alphaproteobacteria</taxon>
        <taxon>Rhodobacterales</taxon>
        <taxon>Paracoccaceae</taxon>
        <taxon>Roseinatronobacter</taxon>
    </lineage>
</organism>
<sequence>MTTYHCMIDLKPNANALAFAHAVNHWFAALKDAGKISGWHLQRRKLHLAGPGFGDFLLSIDVLDLAQLDLAFAHLGARDDSATRAYDQMHGMIDRFEVGLYRSFPDPVQAECLALI</sequence>
<name>A0A2K8KAJ3_9RHOB</name>
<dbReference type="OrthoDB" id="7359918at2"/>
<reference evidence="1 2" key="1">
    <citation type="submission" date="2017-11" db="EMBL/GenBank/DDBJ databases">
        <title>Revised Sequence and Annotation of the Rhodobaca barguzinensis strain alga05 Genome.</title>
        <authorList>
            <person name="Kopejtka K."/>
            <person name="Tomasch J.M."/>
            <person name="Bunk B."/>
            <person name="Koblizek M."/>
        </authorList>
    </citation>
    <scope>NUCLEOTIDE SEQUENCE [LARGE SCALE GENOMIC DNA]</scope>
    <source>
        <strain evidence="2">alga05</strain>
    </source>
</reference>
<dbReference type="AlphaFoldDB" id="A0A2K8KAJ3"/>
<evidence type="ECO:0000313" key="2">
    <source>
        <dbReference type="Proteomes" id="UP000228948"/>
    </source>
</evidence>
<dbReference type="Pfam" id="PF20319">
    <property type="entry name" value="DUF6614"/>
    <property type="match status" value="1"/>
</dbReference>
<dbReference type="EMBL" id="CP024899">
    <property type="protein sequence ID" value="ATX65996.1"/>
    <property type="molecule type" value="Genomic_DNA"/>
</dbReference>
<dbReference type="Proteomes" id="UP000228948">
    <property type="component" value="Chromosome"/>
</dbReference>
<dbReference type="KEGG" id="rbg:BG454_09325"/>
<protein>
    <submittedName>
        <fullName evidence="1">Uncharacterized protein</fullName>
    </submittedName>
</protein>
<dbReference type="RefSeq" id="WP_071480528.1">
    <property type="nucleotide sequence ID" value="NZ_SODJ01000003.1"/>
</dbReference>
<keyword evidence="2" id="KW-1185">Reference proteome</keyword>
<dbReference type="InterPro" id="IPR046722">
    <property type="entry name" value="DUF6614"/>
</dbReference>
<evidence type="ECO:0000313" key="1">
    <source>
        <dbReference type="EMBL" id="ATX65996.1"/>
    </source>
</evidence>